<reference evidence="3" key="1">
    <citation type="journal article" date="2014" name="Int. J. Syst. Evol. Microbiol.">
        <title>Complete genome sequence of Corynebacterium casei LMG S-19264T (=DSM 44701T), isolated from a smear-ripened cheese.</title>
        <authorList>
            <consortium name="US DOE Joint Genome Institute (JGI-PGF)"/>
            <person name="Walter F."/>
            <person name="Albersmeier A."/>
            <person name="Kalinowski J."/>
            <person name="Ruckert C."/>
        </authorList>
    </citation>
    <scope>NUCLEOTIDE SEQUENCE</scope>
    <source>
        <strain evidence="3">CGMCC 1.7081</strain>
    </source>
</reference>
<dbReference type="Pfam" id="PF13202">
    <property type="entry name" value="EF-hand_5"/>
    <property type="match status" value="2"/>
</dbReference>
<dbReference type="InterPro" id="IPR002048">
    <property type="entry name" value="EF_hand_dom"/>
</dbReference>
<accession>A0A8J3H7S4</accession>
<feature type="chain" id="PRO_5035208709" description="EF-hand domain-containing protein" evidence="1">
    <location>
        <begin position="24"/>
        <end position="82"/>
    </location>
</feature>
<dbReference type="RefSeq" id="WP_028093124.1">
    <property type="nucleotide sequence ID" value="NZ_BNAP01000004.1"/>
</dbReference>
<dbReference type="Gene3D" id="1.10.238.10">
    <property type="entry name" value="EF-hand"/>
    <property type="match status" value="1"/>
</dbReference>
<evidence type="ECO:0000313" key="3">
    <source>
        <dbReference type="EMBL" id="GHG87743.1"/>
    </source>
</evidence>
<dbReference type="SUPFAM" id="SSF47473">
    <property type="entry name" value="EF-hand"/>
    <property type="match status" value="1"/>
</dbReference>
<gene>
    <name evidence="3" type="ORF">GCM10010961_16460</name>
</gene>
<feature type="domain" description="EF-hand" evidence="2">
    <location>
        <begin position="15"/>
        <end position="50"/>
    </location>
</feature>
<organism evidence="3 4">
    <name type="scientific">Pseudodonghicola xiamenensis</name>
    <dbReference type="NCBI Taxonomy" id="337702"/>
    <lineage>
        <taxon>Bacteria</taxon>
        <taxon>Pseudomonadati</taxon>
        <taxon>Pseudomonadota</taxon>
        <taxon>Alphaproteobacteria</taxon>
        <taxon>Rhodobacterales</taxon>
        <taxon>Paracoccaceae</taxon>
        <taxon>Pseudodonghicola</taxon>
    </lineage>
</organism>
<protein>
    <recommendedName>
        <fullName evidence="2">EF-hand domain-containing protein</fullName>
    </recommendedName>
</protein>
<comment type="caution">
    <text evidence="3">The sequence shown here is derived from an EMBL/GenBank/DDBJ whole genome shotgun (WGS) entry which is preliminary data.</text>
</comment>
<dbReference type="PROSITE" id="PS50222">
    <property type="entry name" value="EF_HAND_2"/>
    <property type="match status" value="1"/>
</dbReference>
<name>A0A8J3H7S4_9RHOB</name>
<dbReference type="AlphaFoldDB" id="A0A8J3H7S4"/>
<sequence>MKPMKLTTLAAVAAIAAPGMLWALTEADTDGDGMVSLAELQSVLPMITEEAFTQMDVNADGGLDADEIAMAQSAGLLPANEG</sequence>
<dbReference type="PROSITE" id="PS00018">
    <property type="entry name" value="EF_HAND_1"/>
    <property type="match status" value="1"/>
</dbReference>
<dbReference type="Proteomes" id="UP000611500">
    <property type="component" value="Unassembled WGS sequence"/>
</dbReference>
<keyword evidence="1" id="KW-0732">Signal</keyword>
<reference evidence="3" key="2">
    <citation type="submission" date="2020-09" db="EMBL/GenBank/DDBJ databases">
        <authorList>
            <person name="Sun Q."/>
            <person name="Zhou Y."/>
        </authorList>
    </citation>
    <scope>NUCLEOTIDE SEQUENCE</scope>
    <source>
        <strain evidence="3">CGMCC 1.7081</strain>
    </source>
</reference>
<evidence type="ECO:0000256" key="1">
    <source>
        <dbReference type="SAM" id="SignalP"/>
    </source>
</evidence>
<feature type="signal peptide" evidence="1">
    <location>
        <begin position="1"/>
        <end position="23"/>
    </location>
</feature>
<evidence type="ECO:0000259" key="2">
    <source>
        <dbReference type="PROSITE" id="PS50222"/>
    </source>
</evidence>
<proteinExistence type="predicted"/>
<dbReference type="GO" id="GO:0005509">
    <property type="term" value="F:calcium ion binding"/>
    <property type="evidence" value="ECO:0007669"/>
    <property type="project" value="InterPro"/>
</dbReference>
<dbReference type="EMBL" id="BNAP01000004">
    <property type="protein sequence ID" value="GHG87743.1"/>
    <property type="molecule type" value="Genomic_DNA"/>
</dbReference>
<dbReference type="InterPro" id="IPR011992">
    <property type="entry name" value="EF-hand-dom_pair"/>
</dbReference>
<keyword evidence="4" id="KW-1185">Reference proteome</keyword>
<dbReference type="InterPro" id="IPR018247">
    <property type="entry name" value="EF_Hand_1_Ca_BS"/>
</dbReference>
<evidence type="ECO:0000313" key="4">
    <source>
        <dbReference type="Proteomes" id="UP000611500"/>
    </source>
</evidence>